<evidence type="ECO:0000256" key="1">
    <source>
        <dbReference type="SAM" id="MobiDB-lite"/>
    </source>
</evidence>
<comment type="caution">
    <text evidence="3">The sequence shown here is derived from an EMBL/GenBank/DDBJ whole genome shotgun (WGS) entry which is preliminary data.</text>
</comment>
<proteinExistence type="predicted"/>
<feature type="compositionally biased region" description="Basic and acidic residues" evidence="1">
    <location>
        <begin position="300"/>
        <end position="310"/>
    </location>
</feature>
<dbReference type="CDD" id="cd12087">
    <property type="entry name" value="TM_EGFR-like"/>
    <property type="match status" value="1"/>
</dbReference>
<dbReference type="Proteomes" id="UP001152049">
    <property type="component" value="Unassembled WGS sequence"/>
</dbReference>
<feature type="region of interest" description="Disordered" evidence="1">
    <location>
        <begin position="277"/>
        <end position="310"/>
    </location>
</feature>
<feature type="compositionally biased region" description="Polar residues" evidence="1">
    <location>
        <begin position="222"/>
        <end position="233"/>
    </location>
</feature>
<dbReference type="AlphaFoldDB" id="A0A9W8RU28"/>
<feature type="compositionally biased region" description="Basic and acidic residues" evidence="1">
    <location>
        <begin position="23"/>
        <end position="42"/>
    </location>
</feature>
<evidence type="ECO:0000313" key="4">
    <source>
        <dbReference type="Proteomes" id="UP001152049"/>
    </source>
</evidence>
<protein>
    <submittedName>
        <fullName evidence="3">Uncharacterized protein</fullName>
    </submittedName>
</protein>
<sequence>MPLLVPDLENINNEAQIQPPKHAMGDERQPEERGETSDRQNEPRAYFDTLGNTYTSIPSGYHAVVVSWMVTLTGDDKGASTSNEIATAPIRVSILKPITHESLTEPESTVSETSSFSSSEEMMFSTITVTDIMPSIKTWSTSYATSQSLEAPPTSTIAAGSPRVPLSTVEWIGIVVGIVSVLALIFIAVIILLRRRHTQRPADSQNNINIQLDNVPPPRSGWDTSRSQSVSRYTDSRELKTNFVPQRVGPGSLPPNYDNLNQRYWAGDYQEYNMGVRGTEGEASGSRNAEGYSSAVYNDPKWKGKQREEY</sequence>
<reference evidence="3" key="1">
    <citation type="submission" date="2022-09" db="EMBL/GenBank/DDBJ databases">
        <title>Fusarium specimens isolated from Avocado Roots.</title>
        <authorList>
            <person name="Stajich J."/>
            <person name="Roper C."/>
            <person name="Heimlech-Rivalta G."/>
        </authorList>
    </citation>
    <scope>NUCLEOTIDE SEQUENCE</scope>
    <source>
        <strain evidence="3">CF00136</strain>
    </source>
</reference>
<keyword evidence="2" id="KW-0472">Membrane</keyword>
<keyword evidence="2" id="KW-1133">Transmembrane helix</keyword>
<feature type="region of interest" description="Disordered" evidence="1">
    <location>
        <begin position="204"/>
        <end position="235"/>
    </location>
</feature>
<feature type="transmembrane region" description="Helical" evidence="2">
    <location>
        <begin position="171"/>
        <end position="193"/>
    </location>
</feature>
<evidence type="ECO:0000256" key="2">
    <source>
        <dbReference type="SAM" id="Phobius"/>
    </source>
</evidence>
<dbReference type="EMBL" id="JAOQAZ010000022">
    <property type="protein sequence ID" value="KAJ4254419.1"/>
    <property type="molecule type" value="Genomic_DNA"/>
</dbReference>
<keyword evidence="4" id="KW-1185">Reference proteome</keyword>
<evidence type="ECO:0000313" key="3">
    <source>
        <dbReference type="EMBL" id="KAJ4254419.1"/>
    </source>
</evidence>
<organism evidence="3 4">
    <name type="scientific">Fusarium torreyae</name>
    <dbReference type="NCBI Taxonomy" id="1237075"/>
    <lineage>
        <taxon>Eukaryota</taxon>
        <taxon>Fungi</taxon>
        <taxon>Dikarya</taxon>
        <taxon>Ascomycota</taxon>
        <taxon>Pezizomycotina</taxon>
        <taxon>Sordariomycetes</taxon>
        <taxon>Hypocreomycetidae</taxon>
        <taxon>Hypocreales</taxon>
        <taxon>Nectriaceae</taxon>
        <taxon>Fusarium</taxon>
    </lineage>
</organism>
<gene>
    <name evidence="3" type="ORF">NW762_010017</name>
</gene>
<keyword evidence="2" id="KW-0812">Transmembrane</keyword>
<dbReference type="OrthoDB" id="5106342at2759"/>
<accession>A0A9W8RU28</accession>
<feature type="region of interest" description="Disordered" evidence="1">
    <location>
        <begin position="1"/>
        <end position="42"/>
    </location>
</feature>
<name>A0A9W8RU28_9HYPO</name>